<organism evidence="2 3">
    <name type="scientific">Staphylococcus nepalensis</name>
    <dbReference type="NCBI Taxonomy" id="214473"/>
    <lineage>
        <taxon>Bacteria</taxon>
        <taxon>Bacillati</taxon>
        <taxon>Bacillota</taxon>
        <taxon>Bacilli</taxon>
        <taxon>Bacillales</taxon>
        <taxon>Staphylococcaceae</taxon>
        <taxon>Staphylococcus</taxon>
    </lineage>
</organism>
<keyword evidence="1" id="KW-0812">Transmembrane</keyword>
<feature type="transmembrane region" description="Helical" evidence="1">
    <location>
        <begin position="35"/>
        <end position="53"/>
    </location>
</feature>
<feature type="transmembrane region" description="Helical" evidence="1">
    <location>
        <begin position="12"/>
        <end position="29"/>
    </location>
</feature>
<dbReference type="EMBL" id="UHDS01000001">
    <property type="protein sequence ID" value="SUM53805.1"/>
    <property type="molecule type" value="Genomic_DNA"/>
</dbReference>
<evidence type="ECO:0000313" key="2">
    <source>
        <dbReference type="EMBL" id="SUM53805.1"/>
    </source>
</evidence>
<sequence length="60" mass="7219">MKKVYKKTFIFIIYYIIAAFVFNAIIYLFNGEFDLMKSLILPLIVVIISFLFINKEKKYK</sequence>
<dbReference type="AlphaFoldDB" id="A0A380GJL8"/>
<evidence type="ECO:0000313" key="3">
    <source>
        <dbReference type="Proteomes" id="UP000254412"/>
    </source>
</evidence>
<accession>A0A380GJL8</accession>
<reference evidence="2 3" key="1">
    <citation type="submission" date="2018-06" db="EMBL/GenBank/DDBJ databases">
        <authorList>
            <consortium name="Pathogen Informatics"/>
            <person name="Doyle S."/>
        </authorList>
    </citation>
    <scope>NUCLEOTIDE SEQUENCE [LARGE SCALE GENOMIC DNA]</scope>
    <source>
        <strain evidence="2 3">NCTC13834</strain>
    </source>
</reference>
<gene>
    <name evidence="2" type="ORF">NCTC13834_00088</name>
</gene>
<dbReference type="Proteomes" id="UP000254412">
    <property type="component" value="Unassembled WGS sequence"/>
</dbReference>
<proteinExistence type="predicted"/>
<keyword evidence="1" id="KW-0472">Membrane</keyword>
<evidence type="ECO:0000256" key="1">
    <source>
        <dbReference type="SAM" id="Phobius"/>
    </source>
</evidence>
<protein>
    <submittedName>
        <fullName evidence="2">Uncharacterized protein</fullName>
    </submittedName>
</protein>
<keyword evidence="1" id="KW-1133">Transmembrane helix</keyword>
<name>A0A380GJL8_9STAP</name>